<dbReference type="PROSITE" id="PS00138">
    <property type="entry name" value="SUBTILASE_SER"/>
    <property type="match status" value="1"/>
</dbReference>
<dbReference type="Proteomes" id="UP000215027">
    <property type="component" value="Chromosome I"/>
</dbReference>
<protein>
    <submittedName>
        <fullName evidence="8">Subtilisin</fullName>
        <ecNumber evidence="8">3.4.21.62</ecNumber>
    </submittedName>
</protein>
<sequence>MSARPAPIFIACLAAGAALFLLLRLMVVATAQPESYPPDAPSATSPGDSAAGMVDVIIRMEQAADLSASARIGNSVERRGAIIDQLKSVAAASQAPLLAELTTFARAGRVQNVRSFWIINAIAATVTPELAGELTARPGVANVALDQQHEAFGEPAVAMTDSGGAPDFRFAGLADAPTAEAGEAANWSIDAMRAPAVWNLLGNDGAGVTVAIVDTGVDWQHPALRQNYRGGRGETAVHHGNWYNTVQPTQTVPVDFHGHGTHVAGTAVGHKGIGVAPGANWIAVAIADEHGIIRDSNIHAAFEWLLAPGGDPALAPDVVNNSWGSSGAHAAFLDDVRVLDAAGIVAVFAAGNSGPGDGSINAPASYPGAISVAATDATGAVTWFSSHGPSPLTAEPKPLLSAPGAQILSSYPNERYALMNGTSMATPHVTGAVALMLSAEPRLSPGDVKSRLAAAAGNPVHDPARGWGQLDAYAAVAPLAAAGTLAGRISDPTGAPVAATITVTTPAGRAVTLVTDPQGRYEVKALPGRYDLQAAAYAYSPGVVRKVEVIPGHVVVNDVELEFLPAGNLSLQLSHAGSGEQLQGALRITTADGRPVPEPARQPDGRYAMSLPTGQYQVTARVPGFRLGTVGVTIAADQTHAVDVALTPGPRLLLIDSGPWQYRSQAAYYDQALEDNNYFADRWSITNPYAPLPTVQQLAAYDVILWSAPNDSPGYLGANGVISDYLGLGGRLLIAGQNVANYDGVNGSMALWWSRHLKAKWLADSSPADPLHGAPDTPFAAHQLTLNGADSAGNQTAPDRVAPRDGSLTQPVLLYPDGTAAALLSRRCEPFRLLYFGFSLEGVSGRAARAALMQTTLDVLLGPDDPLAAIWQPAEVTDFALGGDQHAYTATLRNLNPVLTQTFAIEAGGGWWPRAVLTPTLTIPPCGAADTVVTVDVPAGQPPDSHHEVALTARGPNAVDSPTPIALSINHKTPGYVLIVDDDRFIHTESVYKQALDELGMAYDVWETGWPFDLRGSPSFAFLREYELVIWFTGYDWFQALTHQETAAITDYLEHGGRLFLSSQDFLFRHHDSALARDYLGVVSYQESITPTVAFFDERLGAPPQLSSSQPLTYGAYQNYSDGLAPSANARPFLWHNQGAVAATAAGGTAANGRPWRAVFWALPFETLPAGQQTAAMEAVLGYLSDLGNSTFTVDRRSGPVSESRVYSLVVANEADVARRVWVTNTLPISLSFRGSAGDWTYDRAKRQLTWSGVMAAGEERSLTYTAAAAPTNDQAHRIDNSVTIGYAPLSAAESTAPFNHLSLTKTATTWIDAPDLTTSSLSAAASGYIAISPKGEPFAAQLITYTMVLRNSAATPTRPMTATLTMPQSLGAIEESVAASQGEFRLEAWRAIWRGTLLPGETMTASVTLTRTAEINGLYPAVAYLDDGTTTTTLHPVFFDPLAHRTYLPVAAGWP</sequence>
<dbReference type="GO" id="GO:0006508">
    <property type="term" value="P:proteolysis"/>
    <property type="evidence" value="ECO:0007669"/>
    <property type="project" value="UniProtKB-KW"/>
</dbReference>
<proteinExistence type="inferred from homology"/>
<organism evidence="8 9">
    <name type="scientific">Candidatus Promineifilum breve</name>
    <dbReference type="NCBI Taxonomy" id="1806508"/>
    <lineage>
        <taxon>Bacteria</taxon>
        <taxon>Bacillati</taxon>
        <taxon>Chloroflexota</taxon>
        <taxon>Ardenticatenia</taxon>
        <taxon>Candidatus Promineifilales</taxon>
        <taxon>Candidatus Promineifilaceae</taxon>
        <taxon>Candidatus Promineifilum</taxon>
    </lineage>
</organism>
<dbReference type="Pfam" id="PF13620">
    <property type="entry name" value="CarboxypepD_reg"/>
    <property type="match status" value="1"/>
</dbReference>
<dbReference type="InterPro" id="IPR015500">
    <property type="entry name" value="Peptidase_S8_subtilisin-rel"/>
</dbReference>
<dbReference type="Gene3D" id="3.40.50.200">
    <property type="entry name" value="Peptidase S8/S53 domain"/>
    <property type="match status" value="1"/>
</dbReference>
<dbReference type="InterPro" id="IPR022398">
    <property type="entry name" value="Peptidase_S8_His-AS"/>
</dbReference>
<accession>A0A170PDQ6</accession>
<dbReference type="OrthoDB" id="9798386at2"/>
<dbReference type="PROSITE" id="PS51892">
    <property type="entry name" value="SUBTILASE"/>
    <property type="match status" value="1"/>
</dbReference>
<dbReference type="InterPro" id="IPR000209">
    <property type="entry name" value="Peptidase_S8/S53_dom"/>
</dbReference>
<dbReference type="PANTHER" id="PTHR43806">
    <property type="entry name" value="PEPTIDASE S8"/>
    <property type="match status" value="1"/>
</dbReference>
<evidence type="ECO:0000256" key="5">
    <source>
        <dbReference type="PROSITE-ProRule" id="PRU01240"/>
    </source>
</evidence>
<evidence type="ECO:0000256" key="1">
    <source>
        <dbReference type="ARBA" id="ARBA00011073"/>
    </source>
</evidence>
<dbReference type="EMBL" id="LN890655">
    <property type="protein sequence ID" value="CUS02153.2"/>
    <property type="molecule type" value="Genomic_DNA"/>
</dbReference>
<gene>
    <name evidence="8" type="ORF">CFX0092_A0272</name>
</gene>
<keyword evidence="2 5" id="KW-0645">Protease</keyword>
<dbReference type="InterPro" id="IPR023827">
    <property type="entry name" value="Peptidase_S8_Asp-AS"/>
</dbReference>
<dbReference type="EC" id="3.4.21.62" evidence="8"/>
<evidence type="ECO:0000259" key="7">
    <source>
        <dbReference type="Pfam" id="PF00082"/>
    </source>
</evidence>
<feature type="active site" description="Charge relay system" evidence="5">
    <location>
        <position position="214"/>
    </location>
</feature>
<keyword evidence="3 5" id="KW-0378">Hydrolase</keyword>
<dbReference type="SUPFAM" id="SSF52743">
    <property type="entry name" value="Subtilisin-like"/>
    <property type="match status" value="1"/>
</dbReference>
<dbReference type="GO" id="GO:0004252">
    <property type="term" value="F:serine-type endopeptidase activity"/>
    <property type="evidence" value="ECO:0007669"/>
    <property type="project" value="UniProtKB-UniRule"/>
</dbReference>
<dbReference type="PRINTS" id="PR00723">
    <property type="entry name" value="SUBTILISIN"/>
</dbReference>
<keyword evidence="9" id="KW-1185">Reference proteome</keyword>
<evidence type="ECO:0000256" key="6">
    <source>
        <dbReference type="RuleBase" id="RU003355"/>
    </source>
</evidence>
<feature type="domain" description="Peptidase S8/S53" evidence="7">
    <location>
        <begin position="205"/>
        <end position="468"/>
    </location>
</feature>
<dbReference type="PROSITE" id="PS00136">
    <property type="entry name" value="SUBTILASE_ASP"/>
    <property type="match status" value="1"/>
</dbReference>
<evidence type="ECO:0000256" key="3">
    <source>
        <dbReference type="ARBA" id="ARBA00022801"/>
    </source>
</evidence>
<dbReference type="RefSeq" id="WP_095041801.1">
    <property type="nucleotide sequence ID" value="NZ_LN890655.1"/>
</dbReference>
<dbReference type="KEGG" id="pbf:CFX0092_A0272"/>
<dbReference type="Gene3D" id="2.60.40.1120">
    <property type="entry name" value="Carboxypeptidase-like, regulatory domain"/>
    <property type="match status" value="2"/>
</dbReference>
<dbReference type="InterPro" id="IPR050131">
    <property type="entry name" value="Peptidase_S8_subtilisin-like"/>
</dbReference>
<feature type="active site" description="Charge relay system" evidence="5">
    <location>
        <position position="259"/>
    </location>
</feature>
<evidence type="ECO:0000256" key="4">
    <source>
        <dbReference type="ARBA" id="ARBA00022825"/>
    </source>
</evidence>
<feature type="active site" description="Charge relay system" evidence="5">
    <location>
        <position position="423"/>
    </location>
</feature>
<evidence type="ECO:0000256" key="2">
    <source>
        <dbReference type="ARBA" id="ARBA00022670"/>
    </source>
</evidence>
<name>A0A170PDQ6_9CHLR</name>
<evidence type="ECO:0000313" key="9">
    <source>
        <dbReference type="Proteomes" id="UP000215027"/>
    </source>
</evidence>
<dbReference type="Pfam" id="PF00082">
    <property type="entry name" value="Peptidase_S8"/>
    <property type="match status" value="1"/>
</dbReference>
<dbReference type="InterPro" id="IPR036852">
    <property type="entry name" value="Peptidase_S8/S53_dom_sf"/>
</dbReference>
<comment type="similarity">
    <text evidence="1 5 6">Belongs to the peptidase S8 family.</text>
</comment>
<reference evidence="8" key="1">
    <citation type="submission" date="2016-01" db="EMBL/GenBank/DDBJ databases">
        <authorList>
            <person name="Mcilroy J.S."/>
            <person name="Karst M S."/>
            <person name="Albertsen M."/>
        </authorList>
    </citation>
    <scope>NUCLEOTIDE SEQUENCE</scope>
    <source>
        <strain evidence="8">Cfx-K</strain>
    </source>
</reference>
<dbReference type="PANTHER" id="PTHR43806:SF67">
    <property type="entry name" value="EGF-LIKE DOMAIN-CONTAINING PROTEIN"/>
    <property type="match status" value="1"/>
</dbReference>
<dbReference type="SUPFAM" id="SSF49464">
    <property type="entry name" value="Carboxypeptidase regulatory domain-like"/>
    <property type="match status" value="2"/>
</dbReference>
<keyword evidence="4 5" id="KW-0720">Serine protease</keyword>
<dbReference type="InterPro" id="IPR023828">
    <property type="entry name" value="Peptidase_S8_Ser-AS"/>
</dbReference>
<dbReference type="InterPro" id="IPR008969">
    <property type="entry name" value="CarboxyPept-like_regulatory"/>
</dbReference>
<dbReference type="PROSITE" id="PS00137">
    <property type="entry name" value="SUBTILASE_HIS"/>
    <property type="match status" value="1"/>
</dbReference>
<evidence type="ECO:0000313" key="8">
    <source>
        <dbReference type="EMBL" id="CUS02153.2"/>
    </source>
</evidence>